<name>A0A9Q0KHJ4_9MAGN</name>
<feature type="region of interest" description="Disordered" evidence="1">
    <location>
        <begin position="1"/>
        <end position="64"/>
    </location>
</feature>
<reference evidence="2" key="1">
    <citation type="journal article" date="2023" name="Plant J.">
        <title>The genome of the king protea, Protea cynaroides.</title>
        <authorList>
            <person name="Chang J."/>
            <person name="Duong T.A."/>
            <person name="Schoeman C."/>
            <person name="Ma X."/>
            <person name="Roodt D."/>
            <person name="Barker N."/>
            <person name="Li Z."/>
            <person name="Van de Peer Y."/>
            <person name="Mizrachi E."/>
        </authorList>
    </citation>
    <scope>NUCLEOTIDE SEQUENCE</scope>
    <source>
        <tissue evidence="2">Young leaves</tissue>
    </source>
</reference>
<comment type="caution">
    <text evidence="2">The sequence shown here is derived from an EMBL/GenBank/DDBJ whole genome shotgun (WGS) entry which is preliminary data.</text>
</comment>
<feature type="region of interest" description="Disordered" evidence="1">
    <location>
        <begin position="256"/>
        <end position="293"/>
    </location>
</feature>
<accession>A0A9Q0KHJ4</accession>
<proteinExistence type="predicted"/>
<feature type="compositionally biased region" description="Basic and acidic residues" evidence="1">
    <location>
        <begin position="199"/>
        <end position="208"/>
    </location>
</feature>
<feature type="compositionally biased region" description="Polar residues" evidence="1">
    <location>
        <begin position="21"/>
        <end position="31"/>
    </location>
</feature>
<keyword evidence="3" id="KW-1185">Reference proteome</keyword>
<dbReference type="EMBL" id="JAMYWD010000005">
    <property type="protein sequence ID" value="KAJ4970586.1"/>
    <property type="molecule type" value="Genomic_DNA"/>
</dbReference>
<evidence type="ECO:0000313" key="3">
    <source>
        <dbReference type="Proteomes" id="UP001141806"/>
    </source>
</evidence>
<dbReference type="AlphaFoldDB" id="A0A9Q0KHJ4"/>
<evidence type="ECO:0000313" key="2">
    <source>
        <dbReference type="EMBL" id="KAJ4970586.1"/>
    </source>
</evidence>
<organism evidence="2 3">
    <name type="scientific">Protea cynaroides</name>
    <dbReference type="NCBI Taxonomy" id="273540"/>
    <lineage>
        <taxon>Eukaryota</taxon>
        <taxon>Viridiplantae</taxon>
        <taxon>Streptophyta</taxon>
        <taxon>Embryophyta</taxon>
        <taxon>Tracheophyta</taxon>
        <taxon>Spermatophyta</taxon>
        <taxon>Magnoliopsida</taxon>
        <taxon>Proteales</taxon>
        <taxon>Proteaceae</taxon>
        <taxon>Protea</taxon>
    </lineage>
</organism>
<sequence>MDTYEPSGIDSPRQDDERSRVPSTVDVTNKSDLGHRADVEDEVDPNKLEEGTVRNPDMVANGNGFVSQKVDDNAIVLPVNGNVSRGCSDQSAINQAEPVGKDGGTILTSSPGRVEVVFNNIAAVEGNINMEGGEFVQVGKKLPGCHPVTYTEEQILRFFSNDEEIDLSKVGDPSSKVFVTPTSRSAIEAPSSKALKPTECSRKLEPKKSVALSRGKSSDSSRKRRKLSPYESASIGAEWTLKEIPKEVLNSVLDPASTSATHGELPSETPPPQKGTRRHKSIATKQPRSEKKKGIEGVVVEEPKIYAPDWDIIINDSVIDEENVAQAFMLGSTLPNDVNHLMTMEEEEFEAEFFCTSLL</sequence>
<feature type="compositionally biased region" description="Basic and acidic residues" evidence="1">
    <location>
        <begin position="32"/>
        <end position="52"/>
    </location>
</feature>
<evidence type="ECO:0000256" key="1">
    <source>
        <dbReference type="SAM" id="MobiDB-lite"/>
    </source>
</evidence>
<gene>
    <name evidence="2" type="ORF">NE237_003685</name>
</gene>
<dbReference type="Proteomes" id="UP001141806">
    <property type="component" value="Unassembled WGS sequence"/>
</dbReference>
<protein>
    <submittedName>
        <fullName evidence="2">Uncharacterized protein</fullName>
    </submittedName>
</protein>
<feature type="region of interest" description="Disordered" evidence="1">
    <location>
        <begin position="184"/>
        <end position="229"/>
    </location>
</feature>